<organism evidence="12 13">
    <name type="scientific">Nereida ignava</name>
    <dbReference type="NCBI Taxonomy" id="282199"/>
    <lineage>
        <taxon>Bacteria</taxon>
        <taxon>Pseudomonadati</taxon>
        <taxon>Pseudomonadota</taxon>
        <taxon>Alphaproteobacteria</taxon>
        <taxon>Rhodobacterales</taxon>
        <taxon>Roseobacteraceae</taxon>
        <taxon>Nereida</taxon>
    </lineage>
</organism>
<evidence type="ECO:0000256" key="4">
    <source>
        <dbReference type="ARBA" id="ARBA00022573"/>
    </source>
</evidence>
<dbReference type="NCBIfam" id="TIGR00379">
    <property type="entry name" value="cobB"/>
    <property type="match status" value="1"/>
</dbReference>
<dbReference type="Proteomes" id="UP000048949">
    <property type="component" value="Unassembled WGS sequence"/>
</dbReference>
<evidence type="ECO:0000256" key="9">
    <source>
        <dbReference type="ARBA" id="ARBA00022962"/>
    </source>
</evidence>
<evidence type="ECO:0000256" key="5">
    <source>
        <dbReference type="ARBA" id="ARBA00022598"/>
    </source>
</evidence>
<dbReference type="SUPFAM" id="SSF52317">
    <property type="entry name" value="Class I glutamine amidotransferase-like"/>
    <property type="match status" value="1"/>
</dbReference>
<dbReference type="STRING" id="282199.GCA_001049735_00116"/>
<dbReference type="InterPro" id="IPR004484">
    <property type="entry name" value="CbiA/CobB_synth"/>
</dbReference>
<accession>A0A0U1NH88</accession>
<dbReference type="InterPro" id="IPR011698">
    <property type="entry name" value="GATase_3"/>
</dbReference>
<evidence type="ECO:0000256" key="8">
    <source>
        <dbReference type="ARBA" id="ARBA00022842"/>
    </source>
</evidence>
<evidence type="ECO:0000313" key="12">
    <source>
        <dbReference type="EMBL" id="CRK74091.1"/>
    </source>
</evidence>
<feature type="domain" description="CobB/CobQ-like glutamine amidotransferase" evidence="11">
    <location>
        <begin position="246"/>
        <end position="436"/>
    </location>
</feature>
<comment type="similarity">
    <text evidence="3">Belongs to the CobB/CobQ family. CobQ subfamily.</text>
</comment>
<dbReference type="GO" id="GO:0042242">
    <property type="term" value="F:cobyrinic acid a,c-diamide synthase activity"/>
    <property type="evidence" value="ECO:0007669"/>
    <property type="project" value="InterPro"/>
</dbReference>
<comment type="cofactor">
    <cofactor evidence="1">
        <name>Mg(2+)</name>
        <dbReference type="ChEBI" id="CHEBI:18420"/>
    </cofactor>
</comment>
<protein>
    <submittedName>
        <fullName evidence="12">Cobyrinic acid A,C-diamide synthase</fullName>
    </submittedName>
</protein>
<dbReference type="SUPFAM" id="SSF52540">
    <property type="entry name" value="P-loop containing nucleoside triphosphate hydrolases"/>
    <property type="match status" value="1"/>
</dbReference>
<keyword evidence="8" id="KW-0460">Magnesium</keyword>
<gene>
    <name evidence="12" type="primary">cobB</name>
    <name evidence="12" type="ORF">NIG5292_00116</name>
</gene>
<keyword evidence="7" id="KW-0067">ATP-binding</keyword>
<dbReference type="AlphaFoldDB" id="A0A0U1NH88"/>
<keyword evidence="13" id="KW-1185">Reference proteome</keyword>
<dbReference type="Pfam" id="PF01656">
    <property type="entry name" value="CbiA"/>
    <property type="match status" value="1"/>
</dbReference>
<evidence type="ECO:0000259" key="11">
    <source>
        <dbReference type="Pfam" id="PF07685"/>
    </source>
</evidence>
<keyword evidence="5" id="KW-0436">Ligase</keyword>
<evidence type="ECO:0000256" key="6">
    <source>
        <dbReference type="ARBA" id="ARBA00022741"/>
    </source>
</evidence>
<dbReference type="InterPro" id="IPR029062">
    <property type="entry name" value="Class_I_gatase-like"/>
</dbReference>
<dbReference type="PROSITE" id="PS51274">
    <property type="entry name" value="GATASE_COBBQ"/>
    <property type="match status" value="1"/>
</dbReference>
<evidence type="ECO:0000256" key="3">
    <source>
        <dbReference type="ARBA" id="ARBA00006205"/>
    </source>
</evidence>
<dbReference type="InterPro" id="IPR027417">
    <property type="entry name" value="P-loop_NTPase"/>
</dbReference>
<dbReference type="GO" id="GO:0009236">
    <property type="term" value="P:cobalamin biosynthetic process"/>
    <property type="evidence" value="ECO:0007669"/>
    <property type="project" value="UniProtKB-KW"/>
</dbReference>
<dbReference type="Pfam" id="PF07685">
    <property type="entry name" value="GATase_3"/>
    <property type="match status" value="1"/>
</dbReference>
<dbReference type="NCBIfam" id="NF002204">
    <property type="entry name" value="PRK01077.1"/>
    <property type="match status" value="1"/>
</dbReference>
<evidence type="ECO:0000256" key="2">
    <source>
        <dbReference type="ARBA" id="ARBA00004953"/>
    </source>
</evidence>
<evidence type="ECO:0000313" key="13">
    <source>
        <dbReference type="Proteomes" id="UP000048949"/>
    </source>
</evidence>
<keyword evidence="4" id="KW-0169">Cobalamin biosynthesis</keyword>
<comment type="pathway">
    <text evidence="2">Cofactor biosynthesis; adenosylcobalamin biosynthesis.</text>
</comment>
<dbReference type="RefSeq" id="WP_048597397.1">
    <property type="nucleotide sequence ID" value="NZ_CBFHGK010000003.1"/>
</dbReference>
<evidence type="ECO:0000259" key="10">
    <source>
        <dbReference type="Pfam" id="PF01656"/>
    </source>
</evidence>
<reference evidence="12 13" key="1">
    <citation type="submission" date="2015-04" db="EMBL/GenBank/DDBJ databases">
        <authorList>
            <person name="Syromyatnikov M.Y."/>
            <person name="Popov V.N."/>
        </authorList>
    </citation>
    <scope>NUCLEOTIDE SEQUENCE [LARGE SCALE GENOMIC DNA]</scope>
    <source>
        <strain evidence="12 13">CECT 5292</strain>
    </source>
</reference>
<feature type="domain" description="CobQ/CobB/MinD/ParA nucleotide binding" evidence="10">
    <location>
        <begin position="15"/>
        <end position="192"/>
    </location>
</feature>
<dbReference type="PANTHER" id="PTHR43873:SF1">
    <property type="entry name" value="COBYRINATE A,C-DIAMIDE SYNTHASE"/>
    <property type="match status" value="1"/>
</dbReference>
<dbReference type="Gene3D" id="3.40.50.880">
    <property type="match status" value="1"/>
</dbReference>
<evidence type="ECO:0000256" key="7">
    <source>
        <dbReference type="ARBA" id="ARBA00022840"/>
    </source>
</evidence>
<dbReference type="PANTHER" id="PTHR43873">
    <property type="entry name" value="COBYRINATE A,C-DIAMIDE SYNTHASE"/>
    <property type="match status" value="1"/>
</dbReference>
<dbReference type="EMBL" id="CVQV01000002">
    <property type="protein sequence ID" value="CRK74091.1"/>
    <property type="molecule type" value="Genomic_DNA"/>
</dbReference>
<dbReference type="GO" id="GO:0005524">
    <property type="term" value="F:ATP binding"/>
    <property type="evidence" value="ECO:0007669"/>
    <property type="project" value="UniProtKB-KW"/>
</dbReference>
<sequence length="439" mass="46353">MSAASSFAPNNTGFMIAAPSSGAGKTTLTLAILRALARKGPVRGAKCGPDYIDPQFHSAATGRACLNLDGWAMADSCLMARAQSDPAPLIVEGAMGLFDGELPHAKGSAAQVAKTLGLPVVLIVDAAKTAQSVAAVVRGMMLHDPDVQIAAVILNRVGSDKHRRMIESAWADLPPIIGTVPRSGQLSHPSRHLGLVQADERADLTEWLDALADTAEAHIDLSALPFAPLGKSPHAAANTIRPPAQRIAIAQDAAFRFAYPHMLQEWRAAGAQITTFSPLLNEVVPEADFVFLPGGYPELYAGKLAANSAFIDSLKNASQTTDIYGECGGYMLLGAGLIDADGTRHQMAGLLDLETSFQHRKLHLGYRSLTPLAPQTTGLFTGRSTASLPAHEFHYASTLRAHGTPLFGAKDSEGTSLSHMGLIQGRVCGSFAHIIEFNT</sequence>
<name>A0A0U1NH88_9RHOB</name>
<keyword evidence="9" id="KW-0315">Glutamine amidotransferase</keyword>
<dbReference type="InterPro" id="IPR002586">
    <property type="entry name" value="CobQ/CobB/MinD/ParA_Nub-bd_dom"/>
</dbReference>
<dbReference type="Gene3D" id="3.40.50.300">
    <property type="entry name" value="P-loop containing nucleotide triphosphate hydrolases"/>
    <property type="match status" value="1"/>
</dbReference>
<proteinExistence type="inferred from homology"/>
<evidence type="ECO:0000256" key="1">
    <source>
        <dbReference type="ARBA" id="ARBA00001946"/>
    </source>
</evidence>
<keyword evidence="6" id="KW-0547">Nucleotide-binding</keyword>
<dbReference type="OrthoDB" id="9764035at2"/>